<gene>
    <name evidence="3" type="ORF">FNJ60_02230</name>
</gene>
<sequence length="459" mass="50950">MKRKALLYILPVMSAMLVASCSQNLDYEGEYDVKSYYNGSDPRENLLSFDKDMQTISLPFVGNVCLQGKAEVLVDVRATREVPSDEKLCFEVVGKDDKLVEPYKEKDFVAVDKVSFEETSLILGAGKNMNASKLFINTEGLKSDAVLPVKIKRNKDSQLCVSSNRSLQIVKIEGQQLVAPSKQYFELSAAVTKDGVKLEGEGKIEIAALSSSLFSGYKAKLVRDDEIVKDYPGRLKGYEIAPDNMFPNFESSSFDNLEKVDLSFQVQNATQFKTAKKVVLPLKIVLVDKNGKQVELLKNKGDVLVQIEYYESNVIPAENEGELGTALSKDGWTISTTPISYNVKRLLDGNESSGWWQRVGKGGKTTVVIDMQKNYSVQGFKFSNMPASDPSPSAYRFFISEDGKEWTAISGVIKGNTEGGSYLFKVLDDYKARYVKVELTSSSTYVGLTEITVYGKEVE</sequence>
<dbReference type="RefSeq" id="WP_148726539.1">
    <property type="nucleotide sequence ID" value="NZ_CP197398.1"/>
</dbReference>
<protein>
    <submittedName>
        <fullName evidence="3">Discoidin domain-containing protein</fullName>
    </submittedName>
</protein>
<comment type="caution">
    <text evidence="3">The sequence shown here is derived from an EMBL/GenBank/DDBJ whole genome shotgun (WGS) entry which is preliminary data.</text>
</comment>
<dbReference type="PROSITE" id="PS51257">
    <property type="entry name" value="PROKAR_LIPOPROTEIN"/>
    <property type="match status" value="1"/>
</dbReference>
<accession>A0A5D3F3V1</accession>
<dbReference type="EMBL" id="VKLW01000003">
    <property type="protein sequence ID" value="TYK35235.1"/>
    <property type="molecule type" value="Genomic_DNA"/>
</dbReference>
<dbReference type="PROSITE" id="PS50022">
    <property type="entry name" value="FA58C_3"/>
    <property type="match status" value="1"/>
</dbReference>
<dbReference type="AlphaFoldDB" id="A0A5D3F3V1"/>
<reference evidence="3 4" key="1">
    <citation type="submission" date="2019-07" db="EMBL/GenBank/DDBJ databases">
        <title>Draft Genome Sequences of Bacteroides pyogenes Strains Isolated from the Uterus Holstein Dairy Cows with Metritis.</title>
        <authorList>
            <person name="Cunha F."/>
            <person name="Galvao K.N."/>
            <person name="Jeon S.J."/>
            <person name="Jeong K.C."/>
        </authorList>
    </citation>
    <scope>NUCLEOTIDE SEQUENCE [LARGE SCALE GENOMIC DNA]</scope>
    <source>
        <strain evidence="3 4">KG-31</strain>
    </source>
</reference>
<proteinExistence type="predicted"/>
<dbReference type="Gene3D" id="2.60.120.260">
    <property type="entry name" value="Galactose-binding domain-like"/>
    <property type="match status" value="1"/>
</dbReference>
<feature type="chain" id="PRO_5030116392" evidence="1">
    <location>
        <begin position="25"/>
        <end position="459"/>
    </location>
</feature>
<dbReference type="Pfam" id="PF00754">
    <property type="entry name" value="F5_F8_type_C"/>
    <property type="match status" value="1"/>
</dbReference>
<name>A0A5D3F3V1_9BACE</name>
<feature type="domain" description="F5/8 type C" evidence="2">
    <location>
        <begin position="315"/>
        <end position="456"/>
    </location>
</feature>
<organism evidence="3 4">
    <name type="scientific">Bacteroides pyogenes</name>
    <dbReference type="NCBI Taxonomy" id="310300"/>
    <lineage>
        <taxon>Bacteria</taxon>
        <taxon>Pseudomonadati</taxon>
        <taxon>Bacteroidota</taxon>
        <taxon>Bacteroidia</taxon>
        <taxon>Bacteroidales</taxon>
        <taxon>Bacteroidaceae</taxon>
        <taxon>Bacteroides</taxon>
    </lineage>
</organism>
<feature type="signal peptide" evidence="1">
    <location>
        <begin position="1"/>
        <end position="24"/>
    </location>
</feature>
<keyword evidence="4" id="KW-1185">Reference proteome</keyword>
<dbReference type="SUPFAM" id="SSF49785">
    <property type="entry name" value="Galactose-binding domain-like"/>
    <property type="match status" value="1"/>
</dbReference>
<evidence type="ECO:0000313" key="4">
    <source>
        <dbReference type="Proteomes" id="UP000324383"/>
    </source>
</evidence>
<evidence type="ECO:0000313" key="3">
    <source>
        <dbReference type="EMBL" id="TYK35235.1"/>
    </source>
</evidence>
<dbReference type="InterPro" id="IPR000421">
    <property type="entry name" value="FA58C"/>
</dbReference>
<keyword evidence="1" id="KW-0732">Signal</keyword>
<evidence type="ECO:0000259" key="2">
    <source>
        <dbReference type="PROSITE" id="PS50022"/>
    </source>
</evidence>
<dbReference type="Proteomes" id="UP000324383">
    <property type="component" value="Unassembled WGS sequence"/>
</dbReference>
<dbReference type="InterPro" id="IPR008979">
    <property type="entry name" value="Galactose-bd-like_sf"/>
</dbReference>
<evidence type="ECO:0000256" key="1">
    <source>
        <dbReference type="SAM" id="SignalP"/>
    </source>
</evidence>